<keyword evidence="6" id="KW-1185">Reference proteome</keyword>
<dbReference type="PROSITE" id="PS50102">
    <property type="entry name" value="RRM"/>
    <property type="match status" value="1"/>
</dbReference>
<dbReference type="InterPro" id="IPR035979">
    <property type="entry name" value="RBD_domain_sf"/>
</dbReference>
<name>A0A251RWS3_HELAN</name>
<keyword evidence="2" id="KW-0732">Signal</keyword>
<reference evidence="4 6" key="1">
    <citation type="journal article" date="2017" name="Nature">
        <title>The sunflower genome provides insights into oil metabolism, flowering and Asterid evolution.</title>
        <authorList>
            <person name="Badouin H."/>
            <person name="Gouzy J."/>
            <person name="Grassa C.J."/>
            <person name="Murat F."/>
            <person name="Staton S.E."/>
            <person name="Cottret L."/>
            <person name="Lelandais-Briere C."/>
            <person name="Owens G.L."/>
            <person name="Carrere S."/>
            <person name="Mayjonade B."/>
            <person name="Legrand L."/>
            <person name="Gill N."/>
            <person name="Kane N.C."/>
            <person name="Bowers J.E."/>
            <person name="Hubner S."/>
            <person name="Bellec A."/>
            <person name="Berard A."/>
            <person name="Berges H."/>
            <person name="Blanchet N."/>
            <person name="Boniface M.C."/>
            <person name="Brunel D."/>
            <person name="Catrice O."/>
            <person name="Chaidir N."/>
            <person name="Claudel C."/>
            <person name="Donnadieu C."/>
            <person name="Faraut T."/>
            <person name="Fievet G."/>
            <person name="Helmstetter N."/>
            <person name="King M."/>
            <person name="Knapp S.J."/>
            <person name="Lai Z."/>
            <person name="Le Paslier M.C."/>
            <person name="Lippi Y."/>
            <person name="Lorenzon L."/>
            <person name="Mandel J.R."/>
            <person name="Marage G."/>
            <person name="Marchand G."/>
            <person name="Marquand E."/>
            <person name="Bret-Mestries E."/>
            <person name="Morien E."/>
            <person name="Nambeesan S."/>
            <person name="Nguyen T."/>
            <person name="Pegot-Espagnet P."/>
            <person name="Pouilly N."/>
            <person name="Raftis F."/>
            <person name="Sallet E."/>
            <person name="Schiex T."/>
            <person name="Thomas J."/>
            <person name="Vandecasteele C."/>
            <person name="Vares D."/>
            <person name="Vear F."/>
            <person name="Vautrin S."/>
            <person name="Crespi M."/>
            <person name="Mangin B."/>
            <person name="Burke J.M."/>
            <person name="Salse J."/>
            <person name="Munos S."/>
            <person name="Vincourt P."/>
            <person name="Rieseberg L.H."/>
            <person name="Langlade N.B."/>
        </authorList>
    </citation>
    <scope>NUCLEOTIDE SEQUENCE [LARGE SCALE GENOMIC DNA]</scope>
    <source>
        <strain evidence="6">cv. SF193</strain>
        <tissue evidence="4">Leaves</tissue>
    </source>
</reference>
<dbReference type="EMBL" id="MNCJ02000331">
    <property type="protein sequence ID" value="KAF5758606.1"/>
    <property type="molecule type" value="Genomic_DNA"/>
</dbReference>
<accession>A0A251RWS3</accession>
<protein>
    <submittedName>
        <fullName evidence="5">Putative nucleotide-binding alpha-beta plait domain-containing protein</fullName>
    </submittedName>
    <submittedName>
        <fullName evidence="4">RNA recognition motif domain, nucleotide-binding alpha-beta plait domain superfamily</fullName>
    </submittedName>
</protein>
<dbReference type="PANTHER" id="PTHR48035:SF2">
    <property type="entry name" value="RNA-BINDING REGION RNP-1 DOMAIN-CONTAINING PROTEIN"/>
    <property type="match status" value="1"/>
</dbReference>
<evidence type="ECO:0000259" key="3">
    <source>
        <dbReference type="PROSITE" id="PS50102"/>
    </source>
</evidence>
<dbReference type="GO" id="GO:0005737">
    <property type="term" value="C:cytoplasm"/>
    <property type="evidence" value="ECO:0000318"/>
    <property type="project" value="GO_Central"/>
</dbReference>
<feature type="signal peptide" evidence="2">
    <location>
        <begin position="1"/>
        <end position="23"/>
    </location>
</feature>
<dbReference type="STRING" id="4232.A0A251RWS3"/>
<dbReference type="EMBL" id="CM007905">
    <property type="protein sequence ID" value="OTF90900.1"/>
    <property type="molecule type" value="Genomic_DNA"/>
</dbReference>
<evidence type="ECO:0000313" key="4">
    <source>
        <dbReference type="EMBL" id="KAF5758606.1"/>
    </source>
</evidence>
<dbReference type="GO" id="GO:0009507">
    <property type="term" value="C:chloroplast"/>
    <property type="evidence" value="ECO:0000318"/>
    <property type="project" value="GO_Central"/>
</dbReference>
<feature type="domain" description="RRM" evidence="3">
    <location>
        <begin position="89"/>
        <end position="165"/>
    </location>
</feature>
<dbReference type="Pfam" id="PF00076">
    <property type="entry name" value="RRM_1"/>
    <property type="match status" value="1"/>
</dbReference>
<evidence type="ECO:0000313" key="6">
    <source>
        <dbReference type="Proteomes" id="UP000215914"/>
    </source>
</evidence>
<reference evidence="4" key="3">
    <citation type="submission" date="2020-06" db="EMBL/GenBank/DDBJ databases">
        <title>Helianthus annuus Genome sequencing and assembly Release 2.</title>
        <authorList>
            <person name="Gouzy J."/>
            <person name="Langlade N."/>
            <person name="Munos S."/>
        </authorList>
    </citation>
    <scope>NUCLEOTIDE SEQUENCE</scope>
    <source>
        <tissue evidence="4">Leaves</tissue>
    </source>
</reference>
<dbReference type="InterPro" id="IPR012677">
    <property type="entry name" value="Nucleotide-bd_a/b_plait_sf"/>
</dbReference>
<dbReference type="Gene3D" id="3.30.70.330">
    <property type="match status" value="1"/>
</dbReference>
<proteinExistence type="predicted"/>
<dbReference type="InterPro" id="IPR000504">
    <property type="entry name" value="RRM_dom"/>
</dbReference>
<dbReference type="Proteomes" id="UP000215914">
    <property type="component" value="Chromosome 16"/>
</dbReference>
<organism evidence="5 6">
    <name type="scientific">Helianthus annuus</name>
    <name type="common">Common sunflower</name>
    <dbReference type="NCBI Taxonomy" id="4232"/>
    <lineage>
        <taxon>Eukaryota</taxon>
        <taxon>Viridiplantae</taxon>
        <taxon>Streptophyta</taxon>
        <taxon>Embryophyta</taxon>
        <taxon>Tracheophyta</taxon>
        <taxon>Spermatophyta</taxon>
        <taxon>Magnoliopsida</taxon>
        <taxon>eudicotyledons</taxon>
        <taxon>Gunneridae</taxon>
        <taxon>Pentapetalae</taxon>
        <taxon>asterids</taxon>
        <taxon>campanulids</taxon>
        <taxon>Asterales</taxon>
        <taxon>Asteraceae</taxon>
        <taxon>Asteroideae</taxon>
        <taxon>Heliantheae alliance</taxon>
        <taxon>Heliantheae</taxon>
        <taxon>Helianthus</taxon>
    </lineage>
</organism>
<sequence>MWGKGCWRRRCFVDVLLLTLLDAIHVALIPSLKSHVETRSLEGSELASKCPRYSSFLINAMCRLSKRCLWKYVQLLHRDGGESVMGVGKKIFMGTLPQEASVEDLCWYFGRFGHILNVYIPKEPKRSGHMGFGFVTFAEDGVADCVSRRSHEICGQQVAKDISTPIDDY</sequence>
<dbReference type="SUPFAM" id="SSF54928">
    <property type="entry name" value="RNA-binding domain, RBD"/>
    <property type="match status" value="1"/>
</dbReference>
<keyword evidence="1" id="KW-0694">RNA-binding</keyword>
<dbReference type="Gramene" id="mRNA:HanXRQr2_Chr16g0731141">
    <property type="protein sequence ID" value="mRNA:HanXRQr2_Chr16g0731141"/>
    <property type="gene ID" value="HanXRQr2_Chr16g0731141"/>
</dbReference>
<gene>
    <name evidence="5" type="ORF">HannXRQ_Chr16g0504681</name>
    <name evidence="4" type="ORF">HanXRQr2_Chr16g0731141</name>
</gene>
<dbReference type="InParanoid" id="A0A251RWS3"/>
<evidence type="ECO:0000256" key="1">
    <source>
        <dbReference type="PROSITE-ProRule" id="PRU00176"/>
    </source>
</evidence>
<feature type="chain" id="PRO_5041059857" evidence="2">
    <location>
        <begin position="24"/>
        <end position="169"/>
    </location>
</feature>
<evidence type="ECO:0000256" key="2">
    <source>
        <dbReference type="SAM" id="SignalP"/>
    </source>
</evidence>
<evidence type="ECO:0000313" key="5">
    <source>
        <dbReference type="EMBL" id="OTF90900.1"/>
    </source>
</evidence>
<dbReference type="PANTHER" id="PTHR48035">
    <property type="entry name" value="HETEROGENEOUS NUCLEAR RIBONUCLEOPROTEIN 1"/>
    <property type="match status" value="1"/>
</dbReference>
<dbReference type="SMART" id="SM00360">
    <property type="entry name" value="RRM"/>
    <property type="match status" value="1"/>
</dbReference>
<dbReference type="GO" id="GO:0003729">
    <property type="term" value="F:mRNA binding"/>
    <property type="evidence" value="ECO:0000318"/>
    <property type="project" value="GO_Central"/>
</dbReference>
<dbReference type="InterPro" id="IPR053260">
    <property type="entry name" value="hnRNP"/>
</dbReference>
<reference evidence="5" key="2">
    <citation type="submission" date="2017-02" db="EMBL/GenBank/DDBJ databases">
        <title>Sunflower complete genome.</title>
        <authorList>
            <person name="Langlade N."/>
            <person name="Munos S."/>
        </authorList>
    </citation>
    <scope>NUCLEOTIDE SEQUENCE [LARGE SCALE GENOMIC DNA]</scope>
    <source>
        <tissue evidence="5">Leaves</tissue>
    </source>
</reference>
<dbReference type="AlphaFoldDB" id="A0A251RWS3"/>